<keyword evidence="2" id="KW-1185">Reference proteome</keyword>
<evidence type="ECO:0000256" key="1">
    <source>
        <dbReference type="SAM" id="MobiDB-lite"/>
    </source>
</evidence>
<gene>
    <name evidence="3" type="primary">LOC105060060</name>
</gene>
<evidence type="ECO:0000313" key="3">
    <source>
        <dbReference type="RefSeq" id="XP_010941951.1"/>
    </source>
</evidence>
<dbReference type="GeneID" id="105060060"/>
<evidence type="ECO:0000313" key="2">
    <source>
        <dbReference type="Proteomes" id="UP000504607"/>
    </source>
</evidence>
<proteinExistence type="predicted"/>
<accession>A0A6I9SF02</accession>
<feature type="region of interest" description="Disordered" evidence="1">
    <location>
        <begin position="92"/>
        <end position="127"/>
    </location>
</feature>
<name>A0A6I9SF02_ELAGV</name>
<dbReference type="OrthoDB" id="1138139at2759"/>
<feature type="compositionally biased region" description="Basic residues" evidence="1">
    <location>
        <begin position="103"/>
        <end position="113"/>
    </location>
</feature>
<dbReference type="InParanoid" id="A0A6I9SF02"/>
<dbReference type="RefSeq" id="XP_010941951.1">
    <property type="nucleotide sequence ID" value="XM_010943649.3"/>
</dbReference>
<sequence length="127" mass="13700">MPTTTTTTSQNPRCGGFFSLRGCPGEPRVRRSLPAGHGQPGCGRIDRVATWVGNGVAAAFFASLERCSCINIDTDDDRNEAKDVPLIYNDGNARREAGGLGRGQRRRKGKGKKSGGGCFNDFMYDDK</sequence>
<organism evidence="2 3">
    <name type="scientific">Elaeis guineensis var. tenera</name>
    <name type="common">Oil palm</name>
    <dbReference type="NCBI Taxonomy" id="51953"/>
    <lineage>
        <taxon>Eukaryota</taxon>
        <taxon>Viridiplantae</taxon>
        <taxon>Streptophyta</taxon>
        <taxon>Embryophyta</taxon>
        <taxon>Tracheophyta</taxon>
        <taxon>Spermatophyta</taxon>
        <taxon>Magnoliopsida</taxon>
        <taxon>Liliopsida</taxon>
        <taxon>Arecaceae</taxon>
        <taxon>Arecoideae</taxon>
        <taxon>Cocoseae</taxon>
        <taxon>Elaeidinae</taxon>
        <taxon>Elaeis</taxon>
    </lineage>
</organism>
<reference evidence="3" key="1">
    <citation type="submission" date="2025-08" db="UniProtKB">
        <authorList>
            <consortium name="RefSeq"/>
        </authorList>
    </citation>
    <scope>IDENTIFICATION</scope>
</reference>
<dbReference type="PANTHER" id="PTHR34061">
    <property type="entry name" value="PROTEIN, PUTATIVE-RELATED"/>
    <property type="match status" value="1"/>
</dbReference>
<dbReference type="AlphaFoldDB" id="A0A6I9SF02"/>
<protein>
    <submittedName>
        <fullName evidence="3">Uncharacterized protein LOC105060060</fullName>
    </submittedName>
</protein>
<dbReference type="Proteomes" id="UP000504607">
    <property type="component" value="Unplaced"/>
</dbReference>
<dbReference type="KEGG" id="egu:105060060"/>
<dbReference type="PANTHER" id="PTHR34061:SF17">
    <property type="entry name" value="EXPRESSED PROTEIN"/>
    <property type="match status" value="1"/>
</dbReference>